<dbReference type="Pfam" id="PF00732">
    <property type="entry name" value="GMC_oxred_N"/>
    <property type="match status" value="1"/>
</dbReference>
<evidence type="ECO:0000256" key="13">
    <source>
        <dbReference type="ARBA" id="ARBA00049723"/>
    </source>
</evidence>
<keyword evidence="20" id="KW-1185">Reference proteome</keyword>
<evidence type="ECO:0000256" key="14">
    <source>
        <dbReference type="ARBA" id="ARBA00049744"/>
    </source>
</evidence>
<evidence type="ECO:0000256" key="5">
    <source>
        <dbReference type="ARBA" id="ARBA00022827"/>
    </source>
</evidence>
<comment type="similarity">
    <text evidence="2">Belongs to the GMC oxidoreductase family.</text>
</comment>
<dbReference type="InterPro" id="IPR007867">
    <property type="entry name" value="GMC_OxRtase_C"/>
</dbReference>
<comment type="caution">
    <text evidence="19">The sequence shown here is derived from an EMBL/GenBank/DDBJ whole genome shotgun (WGS) entry which is preliminary data.</text>
</comment>
<dbReference type="GO" id="GO:0016995">
    <property type="term" value="F:cholesterol oxidase activity"/>
    <property type="evidence" value="ECO:0007669"/>
    <property type="project" value="UniProtKB-EC"/>
</dbReference>
<evidence type="ECO:0000256" key="12">
    <source>
        <dbReference type="ARBA" id="ARBA00049645"/>
    </source>
</evidence>
<evidence type="ECO:0000313" key="20">
    <source>
        <dbReference type="Proteomes" id="UP000179179"/>
    </source>
</evidence>
<dbReference type="GO" id="GO:0008203">
    <property type="term" value="P:cholesterol metabolic process"/>
    <property type="evidence" value="ECO:0007669"/>
    <property type="project" value="UniProtKB-KW"/>
</dbReference>
<evidence type="ECO:0000256" key="3">
    <source>
        <dbReference type="ARBA" id="ARBA00022548"/>
    </source>
</evidence>
<dbReference type="GeneID" id="34451410"/>
<evidence type="ECO:0000256" key="16">
    <source>
        <dbReference type="SAM" id="MobiDB-lite"/>
    </source>
</evidence>
<proteinExistence type="inferred from homology"/>
<keyword evidence="17" id="KW-0472">Membrane</keyword>
<keyword evidence="3" id="KW-0153">Cholesterol metabolism</keyword>
<evidence type="ECO:0000256" key="6">
    <source>
        <dbReference type="ARBA" id="ARBA00023002"/>
    </source>
</evidence>
<keyword evidence="4" id="KW-0285">Flavoprotein</keyword>
<feature type="domain" description="Rhodanese" evidence="18">
    <location>
        <begin position="32"/>
        <end position="69"/>
    </location>
</feature>
<dbReference type="EC" id="5.3.3.1" evidence="11"/>
<gene>
    <name evidence="19" type="ORF">ABOM_008020</name>
</gene>
<dbReference type="EMBL" id="LYCR01000062">
    <property type="protein sequence ID" value="OGM43996.1"/>
    <property type="molecule type" value="Genomic_DNA"/>
</dbReference>
<dbReference type="InterPro" id="IPR029058">
    <property type="entry name" value="AB_hydrolase_fold"/>
</dbReference>
<evidence type="ECO:0000256" key="4">
    <source>
        <dbReference type="ARBA" id="ARBA00022630"/>
    </source>
</evidence>
<dbReference type="Gene3D" id="3.40.50.1820">
    <property type="entry name" value="alpha/beta hydrolase"/>
    <property type="match status" value="1"/>
</dbReference>
<dbReference type="InterPro" id="IPR052542">
    <property type="entry name" value="Cholesterol_Oxidase"/>
</dbReference>
<feature type="compositionally biased region" description="Polar residues" evidence="16">
    <location>
        <begin position="591"/>
        <end position="600"/>
    </location>
</feature>
<evidence type="ECO:0000259" key="18">
    <source>
        <dbReference type="PROSITE" id="PS50206"/>
    </source>
</evidence>
<evidence type="ECO:0000256" key="9">
    <source>
        <dbReference type="ARBA" id="ARBA00023221"/>
    </source>
</evidence>
<organism evidence="19 20">
    <name type="scientific">Aspergillus bombycis</name>
    <dbReference type="NCBI Taxonomy" id="109264"/>
    <lineage>
        <taxon>Eukaryota</taxon>
        <taxon>Fungi</taxon>
        <taxon>Dikarya</taxon>
        <taxon>Ascomycota</taxon>
        <taxon>Pezizomycotina</taxon>
        <taxon>Eurotiomycetes</taxon>
        <taxon>Eurotiomycetidae</taxon>
        <taxon>Eurotiales</taxon>
        <taxon>Aspergillaceae</taxon>
        <taxon>Aspergillus</taxon>
    </lineage>
</organism>
<keyword evidence="5" id="KW-0274">FAD</keyword>
<dbReference type="PANTHER" id="PTHR47470">
    <property type="entry name" value="CHOLESTEROL OXIDASE"/>
    <property type="match status" value="1"/>
</dbReference>
<keyword evidence="9" id="KW-0753">Steroid metabolism</keyword>
<dbReference type="STRING" id="109264.A0A1F7ZX12"/>
<dbReference type="Gene3D" id="3.50.50.60">
    <property type="entry name" value="FAD/NAD(P)-binding domain"/>
    <property type="match status" value="3"/>
</dbReference>
<evidence type="ECO:0000256" key="15">
    <source>
        <dbReference type="ARBA" id="ARBA00049778"/>
    </source>
</evidence>
<keyword evidence="10" id="KW-0413">Isomerase</keyword>
<dbReference type="GO" id="GO:0050660">
    <property type="term" value="F:flavin adenine dinucleotide binding"/>
    <property type="evidence" value="ECO:0007669"/>
    <property type="project" value="InterPro"/>
</dbReference>
<evidence type="ECO:0000256" key="11">
    <source>
        <dbReference type="ARBA" id="ARBA00038856"/>
    </source>
</evidence>
<dbReference type="Proteomes" id="UP000179179">
    <property type="component" value="Unassembled WGS sequence"/>
</dbReference>
<dbReference type="InterPro" id="IPR036188">
    <property type="entry name" value="FAD/NAD-bd_sf"/>
</dbReference>
<dbReference type="SUPFAM" id="SSF51905">
    <property type="entry name" value="FAD/NAD(P)-binding domain"/>
    <property type="match status" value="1"/>
</dbReference>
<feature type="transmembrane region" description="Helical" evidence="17">
    <location>
        <begin position="809"/>
        <end position="833"/>
    </location>
</feature>
<dbReference type="Pfam" id="PF05199">
    <property type="entry name" value="GMC_oxred_C"/>
    <property type="match status" value="1"/>
</dbReference>
<dbReference type="OrthoDB" id="9974421at2759"/>
<evidence type="ECO:0000256" key="7">
    <source>
        <dbReference type="ARBA" id="ARBA00023098"/>
    </source>
</evidence>
<evidence type="ECO:0000256" key="8">
    <source>
        <dbReference type="ARBA" id="ARBA00023166"/>
    </source>
</evidence>
<keyword evidence="8" id="KW-1207">Sterol metabolism</keyword>
<comment type="cofactor">
    <cofactor evidence="1">
        <name>FAD</name>
        <dbReference type="ChEBI" id="CHEBI:57692"/>
    </cofactor>
</comment>
<protein>
    <recommendedName>
        <fullName evidence="14">Cholesterol oxidase</fullName>
        <ecNumber evidence="13">1.1.3.6</ecNumber>
        <ecNumber evidence="11">5.3.3.1</ecNumber>
    </recommendedName>
    <alternativeName>
        <fullName evidence="15">Cholesterol isomerase</fullName>
    </alternativeName>
</protein>
<dbReference type="PANTHER" id="PTHR47470:SF1">
    <property type="entry name" value="FAD-DEPENDENT OXIDOREDUCTASE 2 FAD BINDING DOMAIN-CONTAINING PROTEIN"/>
    <property type="match status" value="1"/>
</dbReference>
<reference evidence="19 20" key="1">
    <citation type="journal article" date="2016" name="Genome Biol. Evol.">
        <title>Draft genome sequence of an aflatoxigenic Aspergillus species, A. bombycis.</title>
        <authorList>
            <person name="Moore G.G."/>
            <person name="Mack B.M."/>
            <person name="Beltz S.B."/>
            <person name="Gilbert M.K."/>
        </authorList>
    </citation>
    <scope>NUCLEOTIDE SEQUENCE [LARGE SCALE GENOMIC DNA]</scope>
    <source>
        <strain evidence="20">NRRL 26010</strain>
    </source>
</reference>
<feature type="region of interest" description="Disordered" evidence="16">
    <location>
        <begin position="591"/>
        <end position="616"/>
    </location>
</feature>
<dbReference type="RefSeq" id="XP_022387713.1">
    <property type="nucleotide sequence ID" value="XM_022535149.1"/>
</dbReference>
<dbReference type="PROSITE" id="PS50206">
    <property type="entry name" value="RHODANESE_3"/>
    <property type="match status" value="1"/>
</dbReference>
<keyword evidence="7" id="KW-0443">Lipid metabolism</keyword>
<dbReference type="InterPro" id="IPR001763">
    <property type="entry name" value="Rhodanese-like_dom"/>
</dbReference>
<comment type="pathway">
    <text evidence="12">Steroid metabolism; cholesterol degradation.</text>
</comment>
<keyword evidence="17" id="KW-0812">Transmembrane</keyword>
<evidence type="ECO:0000256" key="17">
    <source>
        <dbReference type="SAM" id="Phobius"/>
    </source>
</evidence>
<dbReference type="GO" id="GO:0004769">
    <property type="term" value="F:steroid Delta-isomerase activity"/>
    <property type="evidence" value="ECO:0007669"/>
    <property type="project" value="UniProtKB-EC"/>
</dbReference>
<evidence type="ECO:0000256" key="10">
    <source>
        <dbReference type="ARBA" id="ARBA00023235"/>
    </source>
</evidence>
<sequence length="1232" mass="136087">MADDNEARPDDYPRLSRPFQSMKAAYDVVVVGSGYGAGVAASRMARAGKSVAVLELGWEWRPGAYPYTSTQCLKELNISGSSSWPLAGKATRLFQLILGDGQHAFVTHGLGGCSLVNAGVFLEADQGTLQLSSWPPEIKDDPSGLQMYYSRAADMLQPSVYPADHPPLAKLEHLRKQAAYLGKERNFYRVPLTTSFQHGRNNAGITIQPNTGSGNECTGLNDGSKHSVVTTYLTDAWYWGAEIFCGCEVRYVEQAPDGRGYVVYFAWHGSGRSVFKEDFKTQLFWVKANDLCFLGAGSLGTTEILLRSRKYGLPTSPMVGRNLSSNGDMLVFGYNGNEEIKGISGKTSETGNGPGPLITGVIDNRETNSLTETLAGYVIEDGCIPAPFLPVIQVMLTLQSLRDCTLPIFYSPVQQWRKAVSGIKSLILGPRTLGGAIQHTATYLVMSHDSNELTMILMNDKPCFRGPAEGRSENCAGILNILHDMVSRTGATMGFSYFYGLYKDEVTVHPLGGANMSRDGTGREGVTNHIGQVFMGHGSAVHHGLVCCDASVVPTSLGVNPLATITALAERSLDHLAKSYRYRINMSSMNGSLDASSEPSVLSHDQDNPEDHTDIREQSRSIGWQFTELLVGYISTQRKNVDFAVSEALGQSASSAMRIFLTIEICRKRSTTARTSVTGKRPTILSPDKLEYEGICTGTVSCCALSTGTMRVTEGRVRFFDQAETSVEVTTMVYSLRLLSVEGTIFHLEGYKAIDSTVSCSPRELWKATTAIHIRITRDDSMKVGMGVLRISWPSFQQQIKTFRTTEPFGLGVLFSLLVFLLYFALQLSVFFFRPFVPMQQPGNYARNSLAPKRIPSTELEVKAQDGTTVLLQVYEPLAVTEEGYIDENLGNPPVLFLPGVTGVGARHSIFALPFQRCNMVEYFTARGSRCYVLTPRWGCDNNIAAKCTVYDCRLDVAAALQHISSREEQKAYVVAHCQGSVALAMGLLDGTIDPTQLLGVTANSVFIHQIFAYWNSVKAATPVLIRLYESLAGSFFPIGKSHDNRLVQRVLDAVLRFYPVRRRRDLCTSTVCHRTSFAFGLCWNHDNLDARIHENIGQFFSGTHTKILEHITRMGTRGGCLDNQLRPLVTSENLLYLQGLPVLFMTGTANEVFDPESTLRDYEMLRRRFGEHLYRRFQVEGYGHLDTIVGKSAVEDVYWKVADHLRWCIQHHASNLSPTSKSKHVHSTSDQ</sequence>
<dbReference type="InterPro" id="IPR000172">
    <property type="entry name" value="GMC_OxRdtase_N"/>
</dbReference>
<evidence type="ECO:0000313" key="19">
    <source>
        <dbReference type="EMBL" id="OGM43996.1"/>
    </source>
</evidence>
<evidence type="ECO:0000256" key="1">
    <source>
        <dbReference type="ARBA" id="ARBA00001974"/>
    </source>
</evidence>
<dbReference type="SUPFAM" id="SSF53474">
    <property type="entry name" value="alpha/beta-Hydrolases"/>
    <property type="match status" value="1"/>
</dbReference>
<keyword evidence="6" id="KW-0560">Oxidoreductase</keyword>
<feature type="compositionally biased region" description="Basic and acidic residues" evidence="16">
    <location>
        <begin position="604"/>
        <end position="616"/>
    </location>
</feature>
<name>A0A1F7ZX12_9EURO</name>
<dbReference type="AlphaFoldDB" id="A0A1F7ZX12"/>
<dbReference type="EC" id="1.1.3.6" evidence="13"/>
<evidence type="ECO:0000256" key="2">
    <source>
        <dbReference type="ARBA" id="ARBA00010790"/>
    </source>
</evidence>
<accession>A0A1F7ZX12</accession>
<keyword evidence="17" id="KW-1133">Transmembrane helix</keyword>